<keyword evidence="14" id="KW-1185">Reference proteome</keyword>
<feature type="domain" description="Peptidase S1" evidence="13">
    <location>
        <begin position="40"/>
        <end position="267"/>
    </location>
</feature>
<dbReference type="RefSeq" id="XP_016935554.3">
    <property type="nucleotide sequence ID" value="XM_017080065.4"/>
</dbReference>
<protein>
    <recommendedName>
        <fullName evidence="10">trypsin</fullName>
        <ecNumber evidence="10">3.4.21.4</ecNumber>
    </recommendedName>
</protein>
<evidence type="ECO:0000256" key="5">
    <source>
        <dbReference type="ARBA" id="ARBA00022801"/>
    </source>
</evidence>
<comment type="catalytic activity">
    <reaction evidence="9">
        <text>Preferential cleavage: Arg-|-Xaa, Lys-|-Xaa.</text>
        <dbReference type="EC" id="3.4.21.4"/>
    </reaction>
</comment>
<evidence type="ECO:0000313" key="14">
    <source>
        <dbReference type="Proteomes" id="UP001652628"/>
    </source>
</evidence>
<dbReference type="PRINTS" id="PR00722">
    <property type="entry name" value="CHYMOTRYPSIN"/>
</dbReference>
<accession>A0AB39ZJU0</accession>
<evidence type="ECO:0000313" key="15">
    <source>
        <dbReference type="RefSeq" id="XP_016935554.3"/>
    </source>
</evidence>
<dbReference type="AlphaFoldDB" id="A0AB39ZJU0"/>
<dbReference type="SUPFAM" id="SSF50494">
    <property type="entry name" value="Trypsin-like serine proteases"/>
    <property type="match status" value="1"/>
</dbReference>
<feature type="chain" id="PRO_5045782069" description="trypsin" evidence="12">
    <location>
        <begin position="24"/>
        <end position="323"/>
    </location>
</feature>
<dbReference type="InterPro" id="IPR043504">
    <property type="entry name" value="Peptidase_S1_PA_chymotrypsin"/>
</dbReference>
<evidence type="ECO:0000256" key="8">
    <source>
        <dbReference type="ARBA" id="ARBA00023157"/>
    </source>
</evidence>
<organism evidence="14 15">
    <name type="scientific">Drosophila suzukii</name>
    <name type="common">Spotted-wing drosophila fruit fly</name>
    <dbReference type="NCBI Taxonomy" id="28584"/>
    <lineage>
        <taxon>Eukaryota</taxon>
        <taxon>Metazoa</taxon>
        <taxon>Ecdysozoa</taxon>
        <taxon>Arthropoda</taxon>
        <taxon>Hexapoda</taxon>
        <taxon>Insecta</taxon>
        <taxon>Pterygota</taxon>
        <taxon>Neoptera</taxon>
        <taxon>Endopterygota</taxon>
        <taxon>Diptera</taxon>
        <taxon>Brachycera</taxon>
        <taxon>Muscomorpha</taxon>
        <taxon>Ephydroidea</taxon>
        <taxon>Drosophilidae</taxon>
        <taxon>Drosophila</taxon>
        <taxon>Sophophora</taxon>
    </lineage>
</organism>
<evidence type="ECO:0000256" key="11">
    <source>
        <dbReference type="SAM" id="MobiDB-lite"/>
    </source>
</evidence>
<dbReference type="Pfam" id="PF00089">
    <property type="entry name" value="Trypsin"/>
    <property type="match status" value="1"/>
</dbReference>
<evidence type="ECO:0000256" key="4">
    <source>
        <dbReference type="ARBA" id="ARBA00022729"/>
    </source>
</evidence>
<keyword evidence="5" id="KW-0378">Hydrolase</keyword>
<feature type="compositionally biased region" description="Basic and acidic residues" evidence="11">
    <location>
        <begin position="281"/>
        <end position="296"/>
    </location>
</feature>
<keyword evidence="8" id="KW-1015">Disulfide bond</keyword>
<dbReference type="SMART" id="SM00020">
    <property type="entry name" value="Tryp_SPc"/>
    <property type="match status" value="1"/>
</dbReference>
<dbReference type="GO" id="GO:0006508">
    <property type="term" value="P:proteolysis"/>
    <property type="evidence" value="ECO:0007669"/>
    <property type="project" value="UniProtKB-KW"/>
</dbReference>
<keyword evidence="3" id="KW-0645">Protease</keyword>
<evidence type="ECO:0000256" key="7">
    <source>
        <dbReference type="ARBA" id="ARBA00023145"/>
    </source>
</evidence>
<evidence type="ECO:0000256" key="10">
    <source>
        <dbReference type="ARBA" id="ARBA00038868"/>
    </source>
</evidence>
<name>A0AB39ZJU0_DROSZ</name>
<keyword evidence="7" id="KW-0865">Zymogen</keyword>
<evidence type="ECO:0000256" key="9">
    <source>
        <dbReference type="ARBA" id="ARBA00036320"/>
    </source>
</evidence>
<gene>
    <name evidence="15" type="primary">LOC108014047</name>
</gene>
<evidence type="ECO:0000256" key="3">
    <source>
        <dbReference type="ARBA" id="ARBA00022670"/>
    </source>
</evidence>
<dbReference type="InterPro" id="IPR001314">
    <property type="entry name" value="Peptidase_S1A"/>
</dbReference>
<dbReference type="GeneID" id="108014047"/>
<dbReference type="Gene3D" id="2.40.10.10">
    <property type="entry name" value="Trypsin-like serine proteases"/>
    <property type="match status" value="1"/>
</dbReference>
<dbReference type="PANTHER" id="PTHR24276">
    <property type="entry name" value="POLYSERASE-RELATED"/>
    <property type="match status" value="1"/>
</dbReference>
<dbReference type="InterPro" id="IPR001254">
    <property type="entry name" value="Trypsin_dom"/>
</dbReference>
<dbReference type="InterPro" id="IPR050430">
    <property type="entry name" value="Peptidase_S1"/>
</dbReference>
<keyword evidence="4 12" id="KW-0732">Signal</keyword>
<evidence type="ECO:0000256" key="2">
    <source>
        <dbReference type="ARBA" id="ARBA00007664"/>
    </source>
</evidence>
<dbReference type="EC" id="3.4.21.4" evidence="10"/>
<keyword evidence="6" id="KW-0720">Serine protease</keyword>
<dbReference type="PANTHER" id="PTHR24276:SF91">
    <property type="entry name" value="AT26814P-RELATED"/>
    <property type="match status" value="1"/>
</dbReference>
<proteinExistence type="inferred from homology"/>
<evidence type="ECO:0000256" key="12">
    <source>
        <dbReference type="SAM" id="SignalP"/>
    </source>
</evidence>
<comment type="similarity">
    <text evidence="2">Belongs to the peptidase S1 family.</text>
</comment>
<evidence type="ECO:0000256" key="6">
    <source>
        <dbReference type="ARBA" id="ARBA00022825"/>
    </source>
</evidence>
<dbReference type="GO" id="GO:0004252">
    <property type="term" value="F:serine-type endopeptidase activity"/>
    <property type="evidence" value="ECO:0007669"/>
    <property type="project" value="UniProtKB-EC"/>
</dbReference>
<dbReference type="GO" id="GO:0005576">
    <property type="term" value="C:extracellular region"/>
    <property type="evidence" value="ECO:0007669"/>
    <property type="project" value="UniProtKB-SubCell"/>
</dbReference>
<reference evidence="15" key="1">
    <citation type="submission" date="2025-08" db="UniProtKB">
        <authorList>
            <consortium name="RefSeq"/>
        </authorList>
    </citation>
    <scope>IDENTIFICATION</scope>
</reference>
<dbReference type="InterPro" id="IPR009003">
    <property type="entry name" value="Peptidase_S1_PA"/>
</dbReference>
<dbReference type="Proteomes" id="UP001652628">
    <property type="component" value="Chromosome 3"/>
</dbReference>
<dbReference type="PROSITE" id="PS50240">
    <property type="entry name" value="TRYPSIN_DOM"/>
    <property type="match status" value="1"/>
</dbReference>
<evidence type="ECO:0000256" key="1">
    <source>
        <dbReference type="ARBA" id="ARBA00004239"/>
    </source>
</evidence>
<evidence type="ECO:0000259" key="13">
    <source>
        <dbReference type="PROSITE" id="PS50240"/>
    </source>
</evidence>
<sequence>MGFPKCWLLLCLLLGISISASQGKIYPRDIFRKIPKFRRVWGGVESNTGPNFGGWLLRILNSNGNFACGGAYYAPLLVITSANCIYPYRNSIEGATVEGTAYSKCDKENIAEIDTIQFPERFIYHKLYMDVALIRLKEPIKGRLTEFIRLCSVKVQPGMKMVVFGWGYDSFIVQKPSSDPRNSSVTVISVKECRRKFRTGLKLSSTSLCVKQPPNQRQCLYDGGSPMIYNRELCGVVSFGSNCQDNSKPGMYTNIRRVSRFIRETEEGINAGYIFRSPRHHEKEPHKRKSSTEVKGTKAKIVPKTTKNLPKTTTVDPLEAMVC</sequence>
<feature type="region of interest" description="Disordered" evidence="11">
    <location>
        <begin position="276"/>
        <end position="298"/>
    </location>
</feature>
<comment type="subcellular location">
    <subcellularLocation>
        <location evidence="1">Secreted</location>
        <location evidence="1">Extracellular space</location>
    </subcellularLocation>
</comment>
<feature type="signal peptide" evidence="12">
    <location>
        <begin position="1"/>
        <end position="23"/>
    </location>
</feature>